<reference evidence="1 2" key="1">
    <citation type="submission" date="2015-04" db="EMBL/GenBank/DDBJ databases">
        <authorList>
            <person name="Syromyatnikov M.Y."/>
            <person name="Popov V.N."/>
        </authorList>
    </citation>
    <scope>NUCLEOTIDE SEQUENCE [LARGE SCALE GENOMIC DNA]</scope>
</reference>
<organism evidence="1 2">
    <name type="scientific">Clunio marinus</name>
    <dbReference type="NCBI Taxonomy" id="568069"/>
    <lineage>
        <taxon>Eukaryota</taxon>
        <taxon>Metazoa</taxon>
        <taxon>Ecdysozoa</taxon>
        <taxon>Arthropoda</taxon>
        <taxon>Hexapoda</taxon>
        <taxon>Insecta</taxon>
        <taxon>Pterygota</taxon>
        <taxon>Neoptera</taxon>
        <taxon>Endopterygota</taxon>
        <taxon>Diptera</taxon>
        <taxon>Nematocera</taxon>
        <taxon>Chironomoidea</taxon>
        <taxon>Chironomidae</taxon>
        <taxon>Clunio</taxon>
    </lineage>
</organism>
<gene>
    <name evidence="1" type="ORF">CLUMA_CG011050</name>
</gene>
<dbReference type="Proteomes" id="UP000183832">
    <property type="component" value="Unassembled WGS sequence"/>
</dbReference>
<protein>
    <submittedName>
        <fullName evidence="1">CLUMA_CG011050, isoform E</fullName>
    </submittedName>
</protein>
<evidence type="ECO:0000313" key="2">
    <source>
        <dbReference type="Proteomes" id="UP000183832"/>
    </source>
</evidence>
<sequence>MHLASRFQQHKIHSKLLKGVANIYKLHFHSIEMKDICISALLQCRIIPFMLQFCETPKFDCSMDASQRDLNRVHAVTIHFKKLCK</sequence>
<dbReference type="OrthoDB" id="10255630at2759"/>
<dbReference type="AlphaFoldDB" id="A0A1J1ID46"/>
<dbReference type="EMBL" id="CVRI01000047">
    <property type="protein sequence ID" value="CRK97666.1"/>
    <property type="molecule type" value="Genomic_DNA"/>
</dbReference>
<keyword evidence="2" id="KW-1185">Reference proteome</keyword>
<name>A0A1J1ID46_9DIPT</name>
<evidence type="ECO:0000313" key="1">
    <source>
        <dbReference type="EMBL" id="CRK97666.1"/>
    </source>
</evidence>
<proteinExistence type="predicted"/>
<accession>A0A1J1ID46</accession>